<dbReference type="PROSITE" id="PS50043">
    <property type="entry name" value="HTH_LUXR_2"/>
    <property type="match status" value="1"/>
</dbReference>
<dbReference type="GO" id="GO:0000160">
    <property type="term" value="P:phosphorelay signal transduction system"/>
    <property type="evidence" value="ECO:0007669"/>
    <property type="project" value="InterPro"/>
</dbReference>
<keyword evidence="2" id="KW-0805">Transcription regulation</keyword>
<evidence type="ECO:0000313" key="9">
    <source>
        <dbReference type="Proteomes" id="UP000317624"/>
    </source>
</evidence>
<dbReference type="Pfam" id="PF00196">
    <property type="entry name" value="GerE"/>
    <property type="match status" value="1"/>
</dbReference>
<evidence type="ECO:0000256" key="4">
    <source>
        <dbReference type="ARBA" id="ARBA00023163"/>
    </source>
</evidence>
<dbReference type="InterPro" id="IPR001789">
    <property type="entry name" value="Sig_transdc_resp-reg_receiver"/>
</dbReference>
<accession>A0A558BUK5</accession>
<name>A0A558BUK5_9BACT</name>
<sequence length="219" mass="24214">MNRIFLVDDHAIVRDGIRALLAQEPGLEVVGEASNGQELLDQLPTTPANVVLLDINMPVLDGLATTQRLHAEYPDIKILVLSMLNHERYIGQLFGAGAHGYILKSADKGEILIAIQTVANGKQFLCSDLGLAMLHKVLAKEEHNEPSEPTEFKKTGQLTRRETEILRLLAEGLTTSEMAEKLFTSKRTIETHRQNILEKTQTKNTAALIKLAMTQGLLD</sequence>
<dbReference type="Gene3D" id="3.40.50.2300">
    <property type="match status" value="1"/>
</dbReference>
<dbReference type="RefSeq" id="WP_144847779.1">
    <property type="nucleotide sequence ID" value="NZ_VMRJ01000003.1"/>
</dbReference>
<dbReference type="SMART" id="SM00448">
    <property type="entry name" value="REC"/>
    <property type="match status" value="1"/>
</dbReference>
<dbReference type="PROSITE" id="PS50110">
    <property type="entry name" value="RESPONSE_REGULATORY"/>
    <property type="match status" value="1"/>
</dbReference>
<organism evidence="8 9">
    <name type="scientific">Hymenobacter setariae</name>
    <dbReference type="NCBI Taxonomy" id="2594794"/>
    <lineage>
        <taxon>Bacteria</taxon>
        <taxon>Pseudomonadati</taxon>
        <taxon>Bacteroidota</taxon>
        <taxon>Cytophagia</taxon>
        <taxon>Cytophagales</taxon>
        <taxon>Hymenobacteraceae</taxon>
        <taxon>Hymenobacter</taxon>
    </lineage>
</organism>
<dbReference type="InterPro" id="IPR058245">
    <property type="entry name" value="NreC/VraR/RcsB-like_REC"/>
</dbReference>
<dbReference type="GO" id="GO:0003677">
    <property type="term" value="F:DNA binding"/>
    <property type="evidence" value="ECO:0007669"/>
    <property type="project" value="UniProtKB-KW"/>
</dbReference>
<dbReference type="PANTHER" id="PTHR43214">
    <property type="entry name" value="TWO-COMPONENT RESPONSE REGULATOR"/>
    <property type="match status" value="1"/>
</dbReference>
<dbReference type="AlphaFoldDB" id="A0A558BUK5"/>
<dbReference type="Proteomes" id="UP000317624">
    <property type="component" value="Unassembled WGS sequence"/>
</dbReference>
<keyword evidence="4" id="KW-0804">Transcription</keyword>
<dbReference type="SMART" id="SM00421">
    <property type="entry name" value="HTH_LUXR"/>
    <property type="match status" value="1"/>
</dbReference>
<dbReference type="SUPFAM" id="SSF46894">
    <property type="entry name" value="C-terminal effector domain of the bipartite response regulators"/>
    <property type="match status" value="1"/>
</dbReference>
<dbReference type="OrthoDB" id="9808843at2"/>
<dbReference type="InterPro" id="IPR039420">
    <property type="entry name" value="WalR-like"/>
</dbReference>
<gene>
    <name evidence="8" type="ORF">FNT36_11700</name>
</gene>
<evidence type="ECO:0000256" key="5">
    <source>
        <dbReference type="PROSITE-ProRule" id="PRU00169"/>
    </source>
</evidence>
<keyword evidence="9" id="KW-1185">Reference proteome</keyword>
<proteinExistence type="predicted"/>
<dbReference type="Pfam" id="PF00072">
    <property type="entry name" value="Response_reg"/>
    <property type="match status" value="1"/>
</dbReference>
<keyword evidence="3" id="KW-0238">DNA-binding</keyword>
<feature type="modified residue" description="4-aspartylphosphate" evidence="5">
    <location>
        <position position="54"/>
    </location>
</feature>
<dbReference type="EMBL" id="VMRJ01000003">
    <property type="protein sequence ID" value="TVT40153.1"/>
    <property type="molecule type" value="Genomic_DNA"/>
</dbReference>
<evidence type="ECO:0000313" key="8">
    <source>
        <dbReference type="EMBL" id="TVT40153.1"/>
    </source>
</evidence>
<evidence type="ECO:0000259" key="6">
    <source>
        <dbReference type="PROSITE" id="PS50043"/>
    </source>
</evidence>
<dbReference type="InterPro" id="IPR011006">
    <property type="entry name" value="CheY-like_superfamily"/>
</dbReference>
<evidence type="ECO:0000256" key="3">
    <source>
        <dbReference type="ARBA" id="ARBA00023125"/>
    </source>
</evidence>
<evidence type="ECO:0000256" key="2">
    <source>
        <dbReference type="ARBA" id="ARBA00023015"/>
    </source>
</evidence>
<dbReference type="CDD" id="cd17535">
    <property type="entry name" value="REC_NarL-like"/>
    <property type="match status" value="1"/>
</dbReference>
<keyword evidence="1 5" id="KW-0597">Phosphoprotein</keyword>
<feature type="domain" description="Response regulatory" evidence="7">
    <location>
        <begin position="3"/>
        <end position="119"/>
    </location>
</feature>
<dbReference type="PANTHER" id="PTHR43214:SF41">
    <property type="entry name" value="NITRATE_NITRITE RESPONSE REGULATOR PROTEIN NARP"/>
    <property type="match status" value="1"/>
</dbReference>
<dbReference type="SUPFAM" id="SSF52172">
    <property type="entry name" value="CheY-like"/>
    <property type="match status" value="1"/>
</dbReference>
<dbReference type="InterPro" id="IPR016032">
    <property type="entry name" value="Sig_transdc_resp-reg_C-effctor"/>
</dbReference>
<dbReference type="InterPro" id="IPR000792">
    <property type="entry name" value="Tscrpt_reg_LuxR_C"/>
</dbReference>
<dbReference type="PRINTS" id="PR00038">
    <property type="entry name" value="HTHLUXR"/>
</dbReference>
<feature type="domain" description="HTH luxR-type" evidence="6">
    <location>
        <begin position="151"/>
        <end position="216"/>
    </location>
</feature>
<protein>
    <submittedName>
        <fullName evidence="8">Response regulator transcription factor</fullName>
    </submittedName>
</protein>
<dbReference type="GO" id="GO:0006355">
    <property type="term" value="P:regulation of DNA-templated transcription"/>
    <property type="evidence" value="ECO:0007669"/>
    <property type="project" value="InterPro"/>
</dbReference>
<dbReference type="CDD" id="cd06170">
    <property type="entry name" value="LuxR_C_like"/>
    <property type="match status" value="1"/>
</dbReference>
<reference evidence="8 9" key="1">
    <citation type="submission" date="2019-07" db="EMBL/GenBank/DDBJ databases">
        <title>Hymenobacter sp. straun FUR1 Genome sequencing and assembly.</title>
        <authorList>
            <person name="Chhetri G."/>
        </authorList>
    </citation>
    <scope>NUCLEOTIDE SEQUENCE [LARGE SCALE GENOMIC DNA]</scope>
    <source>
        <strain evidence="8 9">Fur1</strain>
    </source>
</reference>
<evidence type="ECO:0000256" key="1">
    <source>
        <dbReference type="ARBA" id="ARBA00022553"/>
    </source>
</evidence>
<comment type="caution">
    <text evidence="8">The sequence shown here is derived from an EMBL/GenBank/DDBJ whole genome shotgun (WGS) entry which is preliminary data.</text>
</comment>
<evidence type="ECO:0000259" key="7">
    <source>
        <dbReference type="PROSITE" id="PS50110"/>
    </source>
</evidence>